<reference evidence="1" key="1">
    <citation type="submission" date="2014-12" db="EMBL/GenBank/DDBJ databases">
        <title>Insight into the proteome of Arion vulgaris.</title>
        <authorList>
            <person name="Aradska J."/>
            <person name="Bulat T."/>
            <person name="Smidak R."/>
            <person name="Sarate P."/>
            <person name="Gangsoo J."/>
            <person name="Sialana F."/>
            <person name="Bilban M."/>
            <person name="Lubec G."/>
        </authorList>
    </citation>
    <scope>NUCLEOTIDE SEQUENCE</scope>
    <source>
        <tissue evidence="1">Skin</tissue>
    </source>
</reference>
<name>A0A0B7AH98_9EUPU</name>
<dbReference type="AlphaFoldDB" id="A0A0B7AH98"/>
<proteinExistence type="predicted"/>
<sequence>LVHQSKRESKERDTHPRKEPQMFFHWKDDDDAHCVVSRHCSHSLVLLSVLQVFSAV</sequence>
<feature type="non-terminal residue" evidence="1">
    <location>
        <position position="1"/>
    </location>
</feature>
<protein>
    <submittedName>
        <fullName evidence="1">Uncharacterized protein</fullName>
    </submittedName>
</protein>
<dbReference type="EMBL" id="HACG01032546">
    <property type="protein sequence ID" value="CEK79411.1"/>
    <property type="molecule type" value="Transcribed_RNA"/>
</dbReference>
<gene>
    <name evidence="1" type="primary">ORF115289</name>
</gene>
<evidence type="ECO:0000313" key="1">
    <source>
        <dbReference type="EMBL" id="CEK79411.1"/>
    </source>
</evidence>
<accession>A0A0B7AH98</accession>
<organism evidence="1">
    <name type="scientific">Arion vulgaris</name>
    <dbReference type="NCBI Taxonomy" id="1028688"/>
    <lineage>
        <taxon>Eukaryota</taxon>
        <taxon>Metazoa</taxon>
        <taxon>Spiralia</taxon>
        <taxon>Lophotrochozoa</taxon>
        <taxon>Mollusca</taxon>
        <taxon>Gastropoda</taxon>
        <taxon>Heterobranchia</taxon>
        <taxon>Euthyneura</taxon>
        <taxon>Panpulmonata</taxon>
        <taxon>Eupulmonata</taxon>
        <taxon>Stylommatophora</taxon>
        <taxon>Helicina</taxon>
        <taxon>Arionoidea</taxon>
        <taxon>Arionidae</taxon>
        <taxon>Arion</taxon>
    </lineage>
</organism>